<dbReference type="SMART" id="SM00387">
    <property type="entry name" value="HATPase_c"/>
    <property type="match status" value="1"/>
</dbReference>
<evidence type="ECO:0000259" key="9">
    <source>
        <dbReference type="PROSITE" id="PS50113"/>
    </source>
</evidence>
<accession>A0A0F9EIM7</accession>
<dbReference type="Pfam" id="PF02518">
    <property type="entry name" value="HATPase_c"/>
    <property type="match status" value="1"/>
</dbReference>
<dbReference type="InterPro" id="IPR000014">
    <property type="entry name" value="PAS"/>
</dbReference>
<dbReference type="InterPro" id="IPR035965">
    <property type="entry name" value="PAS-like_dom_sf"/>
</dbReference>
<keyword evidence="5" id="KW-0067">ATP-binding</keyword>
<dbReference type="PRINTS" id="PR00344">
    <property type="entry name" value="BCTRLSENSOR"/>
</dbReference>
<organism evidence="10">
    <name type="scientific">marine sediment metagenome</name>
    <dbReference type="NCBI Taxonomy" id="412755"/>
    <lineage>
        <taxon>unclassified sequences</taxon>
        <taxon>metagenomes</taxon>
        <taxon>ecological metagenomes</taxon>
    </lineage>
</organism>
<proteinExistence type="predicted"/>
<dbReference type="InterPro" id="IPR005467">
    <property type="entry name" value="His_kinase_dom"/>
</dbReference>
<evidence type="ECO:0000256" key="3">
    <source>
        <dbReference type="ARBA" id="ARBA00022741"/>
    </source>
</evidence>
<evidence type="ECO:0000256" key="2">
    <source>
        <dbReference type="ARBA" id="ARBA00022679"/>
    </source>
</evidence>
<evidence type="ECO:0000256" key="1">
    <source>
        <dbReference type="ARBA" id="ARBA00022553"/>
    </source>
</evidence>
<dbReference type="Pfam" id="PF00512">
    <property type="entry name" value="HisKA"/>
    <property type="match status" value="1"/>
</dbReference>
<dbReference type="EMBL" id="LAZR01036860">
    <property type="protein sequence ID" value="KKL23748.1"/>
    <property type="molecule type" value="Genomic_DNA"/>
</dbReference>
<dbReference type="Gene3D" id="3.40.50.2300">
    <property type="match status" value="1"/>
</dbReference>
<dbReference type="SUPFAM" id="SSF47384">
    <property type="entry name" value="Homodimeric domain of signal transducing histidine kinase"/>
    <property type="match status" value="1"/>
</dbReference>
<sequence>IGTWELDLLKNELIWTDQNYRNFGVTIGTPLTYEIFLDCVHPDDRDYVNTEWMTAIDGKPFDIEHRLIVDGKVRWVREKAYVDFDKNGKAIIAIGFTQDITDRKKADKALRKSEERYRALFEDSPIETIVVDKGARITMYNKAKRLSGDRLPQIGDVMYKDYAASHLTDMHQELMECIQRKKSKDFPDQNYKGRFLDIRMFPFEQGAIITAIDRTEKKNLEAKLQRTQKMESLGLMAGGIAHDLNNILSGIVSYPELLLMDLSEGSPLRKPIETIRESGMRAADVVSDLLTIARGVATGKDVSSLNTIIEEYLGSAEHQELKTIHSFITFKTEFDSDLLNISCSPTHIKKSLTNLIANASEAIEGSGTVTISTENRYLDEPLSGYEDVRKGEYAVLTVSDDGSGISANDLERIFEPFYTKKVMGRSGTGLGLAVVWNTVQDHEGYINIKTSKKGTVFELYLPVTRDDVADEKGTVPVDDYLGNGEKILVVDDEETQREIACGILTKLGYTAEAVSSGEEAVEYLKE</sequence>
<dbReference type="NCBIfam" id="TIGR00229">
    <property type="entry name" value="sensory_box"/>
    <property type="match status" value="1"/>
</dbReference>
<dbReference type="Pfam" id="PF08447">
    <property type="entry name" value="PAS_3"/>
    <property type="match status" value="1"/>
</dbReference>
<keyword evidence="6" id="KW-0902">Two-component regulatory system</keyword>
<dbReference type="SMART" id="SM00388">
    <property type="entry name" value="HisKA"/>
    <property type="match status" value="1"/>
</dbReference>
<keyword evidence="2" id="KW-0808">Transferase</keyword>
<dbReference type="PANTHER" id="PTHR43065">
    <property type="entry name" value="SENSOR HISTIDINE KINASE"/>
    <property type="match status" value="1"/>
</dbReference>
<dbReference type="CDD" id="cd00082">
    <property type="entry name" value="HisKA"/>
    <property type="match status" value="1"/>
</dbReference>
<dbReference type="PROSITE" id="PS50110">
    <property type="entry name" value="RESPONSE_REGULATORY"/>
    <property type="match status" value="1"/>
</dbReference>
<dbReference type="Gene3D" id="3.30.565.10">
    <property type="entry name" value="Histidine kinase-like ATPase, C-terminal domain"/>
    <property type="match status" value="1"/>
</dbReference>
<dbReference type="PROSITE" id="PS50109">
    <property type="entry name" value="HIS_KIN"/>
    <property type="match status" value="1"/>
</dbReference>
<evidence type="ECO:0008006" key="11">
    <source>
        <dbReference type="Google" id="ProtNLM"/>
    </source>
</evidence>
<name>A0A0F9EIM7_9ZZZZ</name>
<feature type="non-terminal residue" evidence="10">
    <location>
        <position position="526"/>
    </location>
</feature>
<evidence type="ECO:0000259" key="8">
    <source>
        <dbReference type="PROSITE" id="PS50110"/>
    </source>
</evidence>
<dbReference type="Gene3D" id="3.30.450.20">
    <property type="entry name" value="PAS domain"/>
    <property type="match status" value="2"/>
</dbReference>
<dbReference type="AlphaFoldDB" id="A0A0F9EIM7"/>
<keyword evidence="1" id="KW-0597">Phosphoprotein</keyword>
<evidence type="ECO:0000256" key="6">
    <source>
        <dbReference type="ARBA" id="ARBA00023012"/>
    </source>
</evidence>
<dbReference type="InterPro" id="IPR003661">
    <property type="entry name" value="HisK_dim/P_dom"/>
</dbReference>
<feature type="non-terminal residue" evidence="10">
    <location>
        <position position="1"/>
    </location>
</feature>
<keyword evidence="4" id="KW-0418">Kinase</keyword>
<dbReference type="PROSITE" id="PS50113">
    <property type="entry name" value="PAC"/>
    <property type="match status" value="1"/>
</dbReference>
<dbReference type="Gene3D" id="2.10.70.100">
    <property type="match status" value="1"/>
</dbReference>
<dbReference type="CDD" id="cd00130">
    <property type="entry name" value="PAS"/>
    <property type="match status" value="1"/>
</dbReference>
<comment type="caution">
    <text evidence="10">The sequence shown here is derived from an EMBL/GenBank/DDBJ whole genome shotgun (WGS) entry which is preliminary data.</text>
</comment>
<dbReference type="InterPro" id="IPR004358">
    <property type="entry name" value="Sig_transdc_His_kin-like_C"/>
</dbReference>
<dbReference type="GO" id="GO:0000155">
    <property type="term" value="F:phosphorelay sensor kinase activity"/>
    <property type="evidence" value="ECO:0007669"/>
    <property type="project" value="InterPro"/>
</dbReference>
<dbReference type="InterPro" id="IPR013655">
    <property type="entry name" value="PAS_fold_3"/>
</dbReference>
<dbReference type="GO" id="GO:0005524">
    <property type="term" value="F:ATP binding"/>
    <property type="evidence" value="ECO:0007669"/>
    <property type="project" value="UniProtKB-KW"/>
</dbReference>
<dbReference type="PANTHER" id="PTHR43065:SF46">
    <property type="entry name" value="C4-DICARBOXYLATE TRANSPORT SENSOR PROTEIN DCTB"/>
    <property type="match status" value="1"/>
</dbReference>
<dbReference type="Gene3D" id="1.10.287.130">
    <property type="match status" value="1"/>
</dbReference>
<reference evidence="10" key="1">
    <citation type="journal article" date="2015" name="Nature">
        <title>Complex archaea that bridge the gap between prokaryotes and eukaryotes.</title>
        <authorList>
            <person name="Spang A."/>
            <person name="Saw J.H."/>
            <person name="Jorgensen S.L."/>
            <person name="Zaremba-Niedzwiedzka K."/>
            <person name="Martijn J."/>
            <person name="Lind A.E."/>
            <person name="van Eijk R."/>
            <person name="Schleper C."/>
            <person name="Guy L."/>
            <person name="Ettema T.J."/>
        </authorList>
    </citation>
    <scope>NUCLEOTIDE SEQUENCE</scope>
</reference>
<evidence type="ECO:0000259" key="7">
    <source>
        <dbReference type="PROSITE" id="PS50109"/>
    </source>
</evidence>
<dbReference type="SUPFAM" id="SSF52172">
    <property type="entry name" value="CheY-like"/>
    <property type="match status" value="1"/>
</dbReference>
<dbReference type="InterPro" id="IPR003594">
    <property type="entry name" value="HATPase_dom"/>
</dbReference>
<feature type="domain" description="Response regulatory" evidence="8">
    <location>
        <begin position="486"/>
        <end position="526"/>
    </location>
</feature>
<dbReference type="InterPro" id="IPR036097">
    <property type="entry name" value="HisK_dim/P_sf"/>
</dbReference>
<dbReference type="SUPFAM" id="SSF55874">
    <property type="entry name" value="ATPase domain of HSP90 chaperone/DNA topoisomerase II/histidine kinase"/>
    <property type="match status" value="1"/>
</dbReference>
<dbReference type="InterPro" id="IPR011006">
    <property type="entry name" value="CheY-like_superfamily"/>
</dbReference>
<dbReference type="InterPro" id="IPR000700">
    <property type="entry name" value="PAS-assoc_C"/>
</dbReference>
<dbReference type="InterPro" id="IPR001789">
    <property type="entry name" value="Sig_transdc_resp-reg_receiver"/>
</dbReference>
<feature type="domain" description="PAC" evidence="9">
    <location>
        <begin position="59"/>
        <end position="112"/>
    </location>
</feature>
<evidence type="ECO:0000313" key="10">
    <source>
        <dbReference type="EMBL" id="KKL23748.1"/>
    </source>
</evidence>
<evidence type="ECO:0000256" key="4">
    <source>
        <dbReference type="ARBA" id="ARBA00022777"/>
    </source>
</evidence>
<evidence type="ECO:0000256" key="5">
    <source>
        <dbReference type="ARBA" id="ARBA00022840"/>
    </source>
</evidence>
<dbReference type="InterPro" id="IPR036890">
    <property type="entry name" value="HATPase_C_sf"/>
</dbReference>
<dbReference type="SUPFAM" id="SSF55785">
    <property type="entry name" value="PYP-like sensor domain (PAS domain)"/>
    <property type="match status" value="2"/>
</dbReference>
<protein>
    <recommendedName>
        <fullName evidence="11">Histidine kinase</fullName>
    </recommendedName>
</protein>
<keyword evidence="3" id="KW-0547">Nucleotide-binding</keyword>
<gene>
    <name evidence="10" type="ORF">LCGC14_2422280</name>
</gene>
<feature type="domain" description="Histidine kinase" evidence="7">
    <location>
        <begin position="239"/>
        <end position="465"/>
    </location>
</feature>